<evidence type="ECO:0000256" key="1">
    <source>
        <dbReference type="SAM" id="MobiDB-lite"/>
    </source>
</evidence>
<dbReference type="InterPro" id="IPR052752">
    <property type="entry name" value="NACHT-WD_repeat"/>
</dbReference>
<dbReference type="STRING" id="55544.A0A4D9EXD3"/>
<feature type="compositionally biased region" description="Polar residues" evidence="1">
    <location>
        <begin position="156"/>
        <end position="165"/>
    </location>
</feature>
<feature type="compositionally biased region" description="Basic and acidic residues" evidence="1">
    <location>
        <begin position="481"/>
        <end position="497"/>
    </location>
</feature>
<reference evidence="2 3" key="1">
    <citation type="submission" date="2019-04" db="EMBL/GenBank/DDBJ databases">
        <title>Draft genome of the big-headed turtle Platysternon megacephalum.</title>
        <authorList>
            <person name="Gong S."/>
        </authorList>
    </citation>
    <scope>NUCLEOTIDE SEQUENCE [LARGE SCALE GENOMIC DNA]</scope>
    <source>
        <strain evidence="2">DO16091913</strain>
        <tissue evidence="2">Muscle</tissue>
    </source>
</reference>
<feature type="compositionally biased region" description="Basic and acidic residues" evidence="1">
    <location>
        <begin position="293"/>
        <end position="309"/>
    </location>
</feature>
<reference evidence="2 3" key="2">
    <citation type="submission" date="2019-04" db="EMBL/GenBank/DDBJ databases">
        <title>The genome sequence of big-headed turtle.</title>
        <authorList>
            <person name="Gong S."/>
        </authorList>
    </citation>
    <scope>NUCLEOTIDE SEQUENCE [LARGE SCALE GENOMIC DNA]</scope>
    <source>
        <strain evidence="2">DO16091913</strain>
        <tissue evidence="2">Muscle</tissue>
    </source>
</reference>
<comment type="caution">
    <text evidence="2">The sequence shown here is derived from an EMBL/GenBank/DDBJ whole genome shotgun (WGS) entry which is preliminary data.</text>
</comment>
<evidence type="ECO:0000313" key="3">
    <source>
        <dbReference type="Proteomes" id="UP000297703"/>
    </source>
</evidence>
<feature type="compositionally biased region" description="Basic and acidic residues" evidence="1">
    <location>
        <begin position="142"/>
        <end position="152"/>
    </location>
</feature>
<sequence>MWAAYAKGIFPQKPQHRGYKETTAFPSISKKSLENTKSQHGNLNSQRSSKTLQELFFSPQISCSQQSLYKAVSSKWAGRQYWHWHVPSTKISGETDIQVKSHLKHHMEHRLARRLKQPVGCQAALEDESRAALGNTEAFTLRSKEKTTDQARSHHANSSAFSDGSQQKDKTCLSEEELFFKRHTTAMQRGVNLNNWVLPTQRTDEPHLKSLEISDDKGNNRVMTDSLKSALLETVALAENEHSSQDNGADGPVYSESSSQSTAQLEPQSASRAEKTKSSTPLLLRSWEVPANLREDKQRDPPDSDRDRTIIRGHINIPYSARKKVFMVYICGGYQDSKAERNALMEKSYPHLYNYCKERGYNFRMLDLRWGLKDGVSNDHRMVLLHLKMLKKCQELGHQTFFVFIGQKHDNPVIPEIISKENLDAIKDTIESIKLVAIKLKQNMPSSVLHGGSKEAVLTEKTEQVDNNQAGVTQNFLGTDKSSKERTVETHPNKEAESNISDEQDLPNASPLTQHKPAVEYEKELQLLNQWYKLDENFDPSVYRLLPISTFYQDIFSKDPVRKQQAKSKWLSSFQKLHKIFQEYAPVALGQETATTLLKTVLQQEVDQGFQVQGSPEDHCHCFKRNISDIQYYLSSKQASKYIDIHQLRPVVNTRLYEAHQKFIDSIHARLRHTNIYETSVSWGKDGINPISNRSHAYYFERLCNDFQKIVITHFNRMTCSKNFPEGLDARKRKQVYRAYSDEEILEHVQHCQALVTCVAGRETFLCDLKNQILSFNRRLLIVHSEAGCGKSVIMAKAASLASNWIPGDLRVVIRFVGVTGESRNIRLVLLSLCYQIADIYNVSINLSEDFEALVKEFALLLEFATEDKALLISLDGVDELSEEYGADFSWIPTELPENVYFIVSTSTESNCSSLKTLKVKKLQWNKMFYKYLILHLQK</sequence>
<dbReference type="OrthoDB" id="2325716at2759"/>
<dbReference type="SUPFAM" id="SSF52540">
    <property type="entry name" value="P-loop containing nucleoside triphosphate hydrolases"/>
    <property type="match status" value="1"/>
</dbReference>
<feature type="region of interest" description="Disordered" evidence="1">
    <location>
        <begin position="140"/>
        <end position="168"/>
    </location>
</feature>
<feature type="compositionally biased region" description="Polar residues" evidence="1">
    <location>
        <begin position="255"/>
        <end position="271"/>
    </location>
</feature>
<proteinExistence type="predicted"/>
<keyword evidence="3" id="KW-1185">Reference proteome</keyword>
<accession>A0A4D9EXD3</accession>
<dbReference type="InterPro" id="IPR027417">
    <property type="entry name" value="P-loop_NTPase"/>
</dbReference>
<dbReference type="PANTHER" id="PTHR19871:SF43">
    <property type="entry name" value="SI:CH211-212K18.6"/>
    <property type="match status" value="1"/>
</dbReference>
<organism evidence="2 3">
    <name type="scientific">Platysternon megacephalum</name>
    <name type="common">big-headed turtle</name>
    <dbReference type="NCBI Taxonomy" id="55544"/>
    <lineage>
        <taxon>Eukaryota</taxon>
        <taxon>Metazoa</taxon>
        <taxon>Chordata</taxon>
        <taxon>Craniata</taxon>
        <taxon>Vertebrata</taxon>
        <taxon>Euteleostomi</taxon>
        <taxon>Archelosauria</taxon>
        <taxon>Testudinata</taxon>
        <taxon>Testudines</taxon>
        <taxon>Cryptodira</taxon>
        <taxon>Durocryptodira</taxon>
        <taxon>Testudinoidea</taxon>
        <taxon>Platysternidae</taxon>
        <taxon>Platysternon</taxon>
    </lineage>
</organism>
<feature type="region of interest" description="Disordered" evidence="1">
    <location>
        <begin position="474"/>
        <end position="512"/>
    </location>
</feature>
<dbReference type="EMBL" id="QXTE01000002">
    <property type="protein sequence ID" value="TFK16061.1"/>
    <property type="molecule type" value="Genomic_DNA"/>
</dbReference>
<feature type="region of interest" description="Disordered" evidence="1">
    <location>
        <begin position="240"/>
        <end position="309"/>
    </location>
</feature>
<dbReference type="Proteomes" id="UP000297703">
    <property type="component" value="Unassembled WGS sequence"/>
</dbReference>
<protein>
    <submittedName>
        <fullName evidence="2">NACHT and WD repeat domain-containing protein 2</fullName>
    </submittedName>
</protein>
<name>A0A4D9EXD3_9SAUR</name>
<gene>
    <name evidence="2" type="ORF">DR999_PMT00476</name>
</gene>
<dbReference type="AlphaFoldDB" id="A0A4D9EXD3"/>
<evidence type="ECO:0000313" key="2">
    <source>
        <dbReference type="EMBL" id="TFK16061.1"/>
    </source>
</evidence>
<dbReference type="Gene3D" id="3.40.50.300">
    <property type="entry name" value="P-loop containing nucleotide triphosphate hydrolases"/>
    <property type="match status" value="1"/>
</dbReference>
<dbReference type="PANTHER" id="PTHR19871">
    <property type="entry name" value="BETA TRANSDUCIN-RELATED PROTEIN"/>
    <property type="match status" value="1"/>
</dbReference>